<keyword evidence="3 10" id="KW-0813">Transport</keyword>
<reference evidence="15 16" key="1">
    <citation type="submission" date="2023-08" db="EMBL/GenBank/DDBJ databases">
        <title>Oxalobacteraceae gen .nov., isolated from river sludge outside the plant.</title>
        <authorList>
            <person name="Zhao S.Y."/>
        </authorList>
    </citation>
    <scope>NUCLEOTIDE SEQUENCE [LARGE SCALE GENOMIC DNA]</scope>
    <source>
        <strain evidence="15 16">R-40</strain>
    </source>
</reference>
<feature type="domain" description="TonB-dependent receptor plug" evidence="14">
    <location>
        <begin position="51"/>
        <end position="150"/>
    </location>
</feature>
<dbReference type="SUPFAM" id="SSF56935">
    <property type="entry name" value="Porins"/>
    <property type="match status" value="1"/>
</dbReference>
<evidence type="ECO:0000256" key="7">
    <source>
        <dbReference type="ARBA" id="ARBA00023136"/>
    </source>
</evidence>
<gene>
    <name evidence="15" type="ORF">Q8A64_01530</name>
</gene>
<dbReference type="InterPro" id="IPR039426">
    <property type="entry name" value="TonB-dep_rcpt-like"/>
</dbReference>
<organism evidence="15 16">
    <name type="scientific">Keguizhuia sedimenti</name>
    <dbReference type="NCBI Taxonomy" id="3064264"/>
    <lineage>
        <taxon>Bacteria</taxon>
        <taxon>Pseudomonadati</taxon>
        <taxon>Pseudomonadota</taxon>
        <taxon>Betaproteobacteria</taxon>
        <taxon>Burkholderiales</taxon>
        <taxon>Oxalobacteraceae</taxon>
        <taxon>Keguizhuia</taxon>
    </lineage>
</organism>
<evidence type="ECO:0000259" key="13">
    <source>
        <dbReference type="Pfam" id="PF00593"/>
    </source>
</evidence>
<evidence type="ECO:0000256" key="11">
    <source>
        <dbReference type="RuleBase" id="RU003357"/>
    </source>
</evidence>
<evidence type="ECO:0000256" key="2">
    <source>
        <dbReference type="ARBA" id="ARBA00009810"/>
    </source>
</evidence>
<dbReference type="InterPro" id="IPR036942">
    <property type="entry name" value="Beta-barrel_TonB_sf"/>
</dbReference>
<dbReference type="Proteomes" id="UP001225596">
    <property type="component" value="Unassembled WGS sequence"/>
</dbReference>
<evidence type="ECO:0000256" key="3">
    <source>
        <dbReference type="ARBA" id="ARBA00022448"/>
    </source>
</evidence>
<keyword evidence="8 15" id="KW-0675">Receptor</keyword>
<feature type="signal peptide" evidence="12">
    <location>
        <begin position="1"/>
        <end position="24"/>
    </location>
</feature>
<evidence type="ECO:0000256" key="6">
    <source>
        <dbReference type="ARBA" id="ARBA00023077"/>
    </source>
</evidence>
<keyword evidence="7 10" id="KW-0472">Membrane</keyword>
<dbReference type="Gene3D" id="2.40.170.20">
    <property type="entry name" value="TonB-dependent receptor, beta-barrel domain"/>
    <property type="match status" value="1"/>
</dbReference>
<keyword evidence="16" id="KW-1185">Reference proteome</keyword>
<feature type="domain" description="TonB-dependent receptor-like beta-barrel" evidence="13">
    <location>
        <begin position="232"/>
        <end position="632"/>
    </location>
</feature>
<accession>A0ABU1BJ94</accession>
<dbReference type="Gene3D" id="2.170.130.10">
    <property type="entry name" value="TonB-dependent receptor, plug domain"/>
    <property type="match status" value="1"/>
</dbReference>
<keyword evidence="5 10" id="KW-0812">Transmembrane</keyword>
<dbReference type="PANTHER" id="PTHR30069:SF40">
    <property type="entry name" value="TONB-DEPENDENT RECEPTOR NMB0964-RELATED"/>
    <property type="match status" value="1"/>
</dbReference>
<comment type="subcellular location">
    <subcellularLocation>
        <location evidence="1 10">Cell outer membrane</location>
        <topology evidence="1 10">Multi-pass membrane protein</topology>
    </subcellularLocation>
</comment>
<evidence type="ECO:0000256" key="9">
    <source>
        <dbReference type="ARBA" id="ARBA00023237"/>
    </source>
</evidence>
<dbReference type="EMBL" id="JAUYVH010000001">
    <property type="protein sequence ID" value="MDQ9169083.1"/>
    <property type="molecule type" value="Genomic_DNA"/>
</dbReference>
<evidence type="ECO:0000256" key="10">
    <source>
        <dbReference type="PROSITE-ProRule" id="PRU01360"/>
    </source>
</evidence>
<keyword evidence="4 10" id="KW-1134">Transmembrane beta strand</keyword>
<evidence type="ECO:0000313" key="15">
    <source>
        <dbReference type="EMBL" id="MDQ9169083.1"/>
    </source>
</evidence>
<evidence type="ECO:0000256" key="4">
    <source>
        <dbReference type="ARBA" id="ARBA00022452"/>
    </source>
</evidence>
<dbReference type="InterPro" id="IPR000531">
    <property type="entry name" value="Beta-barrel_TonB"/>
</dbReference>
<dbReference type="Pfam" id="PF07715">
    <property type="entry name" value="Plug"/>
    <property type="match status" value="1"/>
</dbReference>
<feature type="chain" id="PRO_5045134703" evidence="12">
    <location>
        <begin position="25"/>
        <end position="663"/>
    </location>
</feature>
<evidence type="ECO:0000256" key="5">
    <source>
        <dbReference type="ARBA" id="ARBA00022692"/>
    </source>
</evidence>
<dbReference type="RefSeq" id="WP_338434903.1">
    <property type="nucleotide sequence ID" value="NZ_JAUYVH010000001.1"/>
</dbReference>
<evidence type="ECO:0000256" key="8">
    <source>
        <dbReference type="ARBA" id="ARBA00023170"/>
    </source>
</evidence>
<evidence type="ECO:0000256" key="1">
    <source>
        <dbReference type="ARBA" id="ARBA00004571"/>
    </source>
</evidence>
<comment type="caution">
    <text evidence="15">The sequence shown here is derived from an EMBL/GenBank/DDBJ whole genome shotgun (WGS) entry which is preliminary data.</text>
</comment>
<evidence type="ECO:0000256" key="12">
    <source>
        <dbReference type="SAM" id="SignalP"/>
    </source>
</evidence>
<protein>
    <submittedName>
        <fullName evidence="15">TonB-dependent receptor</fullName>
    </submittedName>
</protein>
<sequence>MHVRRTLMATAIISTFTYSSAAYAQDAAQSLPEIVVTATPFGANENAQILTPAKVLAGEELRNKLGSSLGDTLSNELGVSTSSFGAGASRPIIRGLGGPRIRVMQNGLGAADVSTISEDHAVSIAPSTSRQIEILRGPAALLYGSGAIGGLINVVNERIPTRLEPRPTGEVELRYGTADKSKSASVSADASISKIGLHLDSEISHASDYEIPGSAVKGDPQSASGRLPNSFTRQHGAGFGLSYIEDWGHFGASVASFDHNYGVPSDEGARIDLDQNRYDTDLLVKRPFEGFESVRIKFGYTDYHHTEYDLEDVPEVNFSNRSLETRWELTHQELNGWRGMFGIQTEHGRLAAKAADPSEPTTVPETQSQSQALFAVEEKAFGPLTLNAGLRFESAKREPVARRERSFDLSSYSIGSMWDFLPGYGFGSTISFAQRAPSIEELYSSGAHHATETFDVGNPDLEKETSRNLELSLQKTTGLVRWKANVFHNRVKDFIFGRLSGNTFDEEGNPGGELNERLFEQADAVIRGAEAEISYQPRSDGMSARAFADTSRGKLSGQESLPLQPATRFGIDLDYKHGQWRAGTSVVHAKRQDRLALFETATPAYTRVDAKLAYTQRYANQRITWFASIRNLLDEDIRISTSLLKDQAPLAGRSLVLGVRTAF</sequence>
<name>A0ABU1BJ94_9BURK</name>
<dbReference type="PANTHER" id="PTHR30069">
    <property type="entry name" value="TONB-DEPENDENT OUTER MEMBRANE RECEPTOR"/>
    <property type="match status" value="1"/>
</dbReference>
<dbReference type="PROSITE" id="PS52016">
    <property type="entry name" value="TONB_DEPENDENT_REC_3"/>
    <property type="match status" value="1"/>
</dbReference>
<dbReference type="InterPro" id="IPR037066">
    <property type="entry name" value="Plug_dom_sf"/>
</dbReference>
<evidence type="ECO:0000259" key="14">
    <source>
        <dbReference type="Pfam" id="PF07715"/>
    </source>
</evidence>
<keyword evidence="9 10" id="KW-0998">Cell outer membrane</keyword>
<comment type="similarity">
    <text evidence="2 10 11">Belongs to the TonB-dependent receptor family.</text>
</comment>
<proteinExistence type="inferred from homology"/>
<keyword evidence="6 11" id="KW-0798">TonB box</keyword>
<dbReference type="InterPro" id="IPR012910">
    <property type="entry name" value="Plug_dom"/>
</dbReference>
<dbReference type="Pfam" id="PF00593">
    <property type="entry name" value="TonB_dep_Rec_b-barrel"/>
    <property type="match status" value="1"/>
</dbReference>
<keyword evidence="12" id="KW-0732">Signal</keyword>
<evidence type="ECO:0000313" key="16">
    <source>
        <dbReference type="Proteomes" id="UP001225596"/>
    </source>
</evidence>